<dbReference type="PANTHER" id="PTHR48081">
    <property type="entry name" value="AB HYDROLASE SUPERFAMILY PROTEIN C4A8.06C"/>
    <property type="match status" value="1"/>
</dbReference>
<dbReference type="OrthoDB" id="1866061at2759"/>
<gene>
    <name evidence="3" type="ORF">KC19_1G244200</name>
</gene>
<dbReference type="InterPro" id="IPR050300">
    <property type="entry name" value="GDXG_lipolytic_enzyme"/>
</dbReference>
<evidence type="ECO:0000313" key="3">
    <source>
        <dbReference type="EMBL" id="KAG0592347.1"/>
    </source>
</evidence>
<organism evidence="3 4">
    <name type="scientific">Ceratodon purpureus</name>
    <name type="common">Fire moss</name>
    <name type="synonym">Dicranum purpureum</name>
    <dbReference type="NCBI Taxonomy" id="3225"/>
    <lineage>
        <taxon>Eukaryota</taxon>
        <taxon>Viridiplantae</taxon>
        <taxon>Streptophyta</taxon>
        <taxon>Embryophyta</taxon>
        <taxon>Bryophyta</taxon>
        <taxon>Bryophytina</taxon>
        <taxon>Bryopsida</taxon>
        <taxon>Dicranidae</taxon>
        <taxon>Pseudoditrichales</taxon>
        <taxon>Ditrichaceae</taxon>
        <taxon>Ceratodon</taxon>
    </lineage>
</organism>
<evidence type="ECO:0000256" key="1">
    <source>
        <dbReference type="ARBA" id="ARBA00022801"/>
    </source>
</evidence>
<evidence type="ECO:0000259" key="2">
    <source>
        <dbReference type="Pfam" id="PF07859"/>
    </source>
</evidence>
<dbReference type="Gene3D" id="3.40.50.1820">
    <property type="entry name" value="alpha/beta hydrolase"/>
    <property type="match status" value="1"/>
</dbReference>
<reference evidence="3" key="1">
    <citation type="submission" date="2020-06" db="EMBL/GenBank/DDBJ databases">
        <title>WGS assembly of Ceratodon purpureus strain R40.</title>
        <authorList>
            <person name="Carey S.B."/>
            <person name="Jenkins J."/>
            <person name="Shu S."/>
            <person name="Lovell J.T."/>
            <person name="Sreedasyam A."/>
            <person name="Maumus F."/>
            <person name="Tiley G.P."/>
            <person name="Fernandez-Pozo N."/>
            <person name="Barry K."/>
            <person name="Chen C."/>
            <person name="Wang M."/>
            <person name="Lipzen A."/>
            <person name="Daum C."/>
            <person name="Saski C.A."/>
            <person name="Payton A.C."/>
            <person name="Mcbreen J.C."/>
            <person name="Conrad R.E."/>
            <person name="Kollar L.M."/>
            <person name="Olsson S."/>
            <person name="Huttunen S."/>
            <person name="Landis J.B."/>
            <person name="Wickett N.J."/>
            <person name="Johnson M.G."/>
            <person name="Rensing S.A."/>
            <person name="Grimwood J."/>
            <person name="Schmutz J."/>
            <person name="Mcdaniel S.F."/>
        </authorList>
    </citation>
    <scope>NUCLEOTIDE SEQUENCE</scope>
    <source>
        <strain evidence="3">R40</strain>
    </source>
</reference>
<keyword evidence="4" id="KW-1185">Reference proteome</keyword>
<comment type="caution">
    <text evidence="3">The sequence shown here is derived from an EMBL/GenBank/DDBJ whole genome shotgun (WGS) entry which is preliminary data.</text>
</comment>
<feature type="domain" description="Alpha/beta hydrolase fold-3" evidence="2">
    <location>
        <begin position="81"/>
        <end position="288"/>
    </location>
</feature>
<dbReference type="EMBL" id="CM026421">
    <property type="protein sequence ID" value="KAG0592347.1"/>
    <property type="molecule type" value="Genomic_DNA"/>
</dbReference>
<name>A0A8T0J9E9_CERPU</name>
<proteinExistence type="predicted"/>
<evidence type="ECO:0000313" key="4">
    <source>
        <dbReference type="Proteomes" id="UP000822688"/>
    </source>
</evidence>
<dbReference type="InterPro" id="IPR029058">
    <property type="entry name" value="AB_hydrolase_fold"/>
</dbReference>
<keyword evidence="1" id="KW-0378">Hydrolase</keyword>
<sequence length="315" mass="34324">MAKNVIEKDTQAFLDMLAKGGGPPIYTLSPKDARGVLSGAQGGDVKKLPADIEDRNIPFKHEISIRIVRPSGNKNKLPVTMYFHGGGWVLGGKDTHDRLIRDIANGANCAVVFVNYSPSPEAQYPIPIEEAYAATKWVAENAGEINVDASKLAVSGDSVGGNMAIAVTIMCKERKGPKLVFQCLFYPVTDAAFDNESYKLFQNGPWLTLPAMKWFWDQYAPDHSVWGEPTASPLRAPTDLFKGMPPALVITDEFDVLRDEGEHFAKKLIDAGVTVTVARYLGTIHDFVMLNALAHTPACKAAIAQACECLKNAFK</sequence>
<protein>
    <recommendedName>
        <fullName evidence="2">Alpha/beta hydrolase fold-3 domain-containing protein</fullName>
    </recommendedName>
</protein>
<dbReference type="InterPro" id="IPR013094">
    <property type="entry name" value="AB_hydrolase_3"/>
</dbReference>
<dbReference type="GO" id="GO:0016787">
    <property type="term" value="F:hydrolase activity"/>
    <property type="evidence" value="ECO:0007669"/>
    <property type="project" value="UniProtKB-KW"/>
</dbReference>
<dbReference type="Pfam" id="PF07859">
    <property type="entry name" value="Abhydrolase_3"/>
    <property type="match status" value="1"/>
</dbReference>
<dbReference type="PANTHER" id="PTHR48081:SF8">
    <property type="entry name" value="ALPHA_BETA HYDROLASE FOLD-3 DOMAIN-CONTAINING PROTEIN-RELATED"/>
    <property type="match status" value="1"/>
</dbReference>
<dbReference type="AlphaFoldDB" id="A0A8T0J9E9"/>
<dbReference type="SUPFAM" id="SSF53474">
    <property type="entry name" value="alpha/beta-Hydrolases"/>
    <property type="match status" value="1"/>
</dbReference>
<accession>A0A8T0J9E9</accession>
<dbReference type="Proteomes" id="UP000822688">
    <property type="component" value="Chromosome 1"/>
</dbReference>